<dbReference type="Gene3D" id="1.20.1560.10">
    <property type="entry name" value="ABC transporter type 1, transmembrane domain"/>
    <property type="match status" value="1"/>
</dbReference>
<feature type="compositionally biased region" description="Basic and acidic residues" evidence="8">
    <location>
        <begin position="632"/>
        <end position="650"/>
    </location>
</feature>
<protein>
    <submittedName>
        <fullName evidence="12">ATP-binding cassette subfamily B protein</fullName>
    </submittedName>
</protein>
<evidence type="ECO:0000256" key="5">
    <source>
        <dbReference type="ARBA" id="ARBA00022840"/>
    </source>
</evidence>
<accession>A0ABT3HGD2</accession>
<dbReference type="PANTHER" id="PTHR24221">
    <property type="entry name" value="ATP-BINDING CASSETTE SUB-FAMILY B"/>
    <property type="match status" value="1"/>
</dbReference>
<dbReference type="GO" id="GO:0005524">
    <property type="term" value="F:ATP binding"/>
    <property type="evidence" value="ECO:0007669"/>
    <property type="project" value="UniProtKB-KW"/>
</dbReference>
<dbReference type="Pfam" id="PF00005">
    <property type="entry name" value="ABC_tran"/>
    <property type="match status" value="1"/>
</dbReference>
<feature type="transmembrane region" description="Helical" evidence="9">
    <location>
        <begin position="83"/>
        <end position="103"/>
    </location>
</feature>
<feature type="domain" description="ABC transporter" evidence="10">
    <location>
        <begin position="367"/>
        <end position="601"/>
    </location>
</feature>
<evidence type="ECO:0000313" key="12">
    <source>
        <dbReference type="EMBL" id="MCW2309447.1"/>
    </source>
</evidence>
<evidence type="ECO:0000256" key="3">
    <source>
        <dbReference type="ARBA" id="ARBA00022692"/>
    </source>
</evidence>
<reference evidence="13" key="1">
    <citation type="submission" date="2023-07" db="EMBL/GenBank/DDBJ databases">
        <title>Genome sequencing of Purple Non-Sulfur Bacteria from various extreme environments.</title>
        <authorList>
            <person name="Mayer M."/>
        </authorList>
    </citation>
    <scope>NUCLEOTIDE SEQUENCE [LARGE SCALE GENOMIC DNA]</scope>
    <source>
        <strain evidence="13">DSM 17935</strain>
    </source>
</reference>
<evidence type="ECO:0000256" key="7">
    <source>
        <dbReference type="ARBA" id="ARBA00023136"/>
    </source>
</evidence>
<proteinExistence type="inferred from homology"/>
<dbReference type="SUPFAM" id="SSF90123">
    <property type="entry name" value="ABC transporter transmembrane region"/>
    <property type="match status" value="1"/>
</dbReference>
<evidence type="ECO:0000256" key="6">
    <source>
        <dbReference type="ARBA" id="ARBA00022989"/>
    </source>
</evidence>
<dbReference type="PANTHER" id="PTHR24221:SF654">
    <property type="entry name" value="ATP-BINDING CASSETTE SUB-FAMILY B MEMBER 6"/>
    <property type="match status" value="1"/>
</dbReference>
<dbReference type="InterPro" id="IPR003439">
    <property type="entry name" value="ABC_transporter-like_ATP-bd"/>
</dbReference>
<keyword evidence="3 9" id="KW-0812">Transmembrane</keyword>
<evidence type="ECO:0000256" key="8">
    <source>
        <dbReference type="SAM" id="MobiDB-lite"/>
    </source>
</evidence>
<feature type="transmembrane region" description="Helical" evidence="9">
    <location>
        <begin position="280"/>
        <end position="301"/>
    </location>
</feature>
<dbReference type="InterPro" id="IPR003593">
    <property type="entry name" value="AAA+_ATPase"/>
</dbReference>
<organism evidence="12 13">
    <name type="scientific">Rhodobium gokarnense</name>
    <dbReference type="NCBI Taxonomy" id="364296"/>
    <lineage>
        <taxon>Bacteria</taxon>
        <taxon>Pseudomonadati</taxon>
        <taxon>Pseudomonadota</taxon>
        <taxon>Alphaproteobacteria</taxon>
        <taxon>Hyphomicrobiales</taxon>
        <taxon>Rhodobiaceae</taxon>
        <taxon>Rhodobium</taxon>
    </lineage>
</organism>
<dbReference type="Pfam" id="PF00664">
    <property type="entry name" value="ABC_membrane"/>
    <property type="match status" value="1"/>
</dbReference>
<dbReference type="PROSITE" id="PS00211">
    <property type="entry name" value="ABC_TRANSPORTER_1"/>
    <property type="match status" value="1"/>
</dbReference>
<comment type="caution">
    <text evidence="12">The sequence shown here is derived from an EMBL/GenBank/DDBJ whole genome shotgun (WGS) entry which is preliminary data.</text>
</comment>
<feature type="transmembrane region" description="Helical" evidence="9">
    <location>
        <begin position="307"/>
        <end position="328"/>
    </location>
</feature>
<dbReference type="PROSITE" id="PS50893">
    <property type="entry name" value="ABC_TRANSPORTER_2"/>
    <property type="match status" value="1"/>
</dbReference>
<feature type="domain" description="ABC transmembrane type-1" evidence="11">
    <location>
        <begin position="45"/>
        <end position="333"/>
    </location>
</feature>
<feature type="transmembrane region" description="Helical" evidence="9">
    <location>
        <begin position="44"/>
        <end position="63"/>
    </location>
</feature>
<keyword evidence="5 12" id="KW-0067">ATP-binding</keyword>
<evidence type="ECO:0000256" key="2">
    <source>
        <dbReference type="ARBA" id="ARBA00005417"/>
    </source>
</evidence>
<keyword evidence="6 9" id="KW-1133">Transmembrane helix</keyword>
<dbReference type="CDD" id="cd18582">
    <property type="entry name" value="ABC_6TM_ATM1_ABCB7"/>
    <property type="match status" value="1"/>
</dbReference>
<dbReference type="InterPro" id="IPR011527">
    <property type="entry name" value="ABC1_TM_dom"/>
</dbReference>
<dbReference type="Proteomes" id="UP001209755">
    <property type="component" value="Unassembled WGS sequence"/>
</dbReference>
<sequence length="650" mass="71720">MTMAASSTRRTNSANAAPESAVRTVRNLWPYIWPHSRSDLKARVLIAIVFLVMAKIITVLVPYSYKWATDALGKAGGETASLLAVPVMLVVAYGVGRIMMIGFNQLRDAVFAKVGQHAVRRLANETFVHMHQLSLRFHLQRRTGGLSRVIERGIKGIEVIVRFTILNTLPTILELTLMAAVIAYQFSVSYVAVIAVMVAIYIYFTIRASDWRIAIRREMNESDTDANSKAIDSLLNFETVKYFNNEKLESDRFDRSMSGYETAAVKTLTSLAWLNAGQSVIYTTGMVICMVLSALAVLNGTQTVGDFVMINALLIQLFMPLNFIGTVYREIKQGLTDIEEMFNLLGVAPEIVDKPGAPDLNVAAGAIRFENVSFHYDPERPILKNVSFEVPPGKTVAIVGPSGAGKSTISRLLFRFYDVTGGAILIDDQDLRDVHQASLRAAIGMVPQDTVLFNDTISYNIRYGRANATEEEVHEAARMAQIAGFIETLPQGFDTEVGERGLKLSGGEKQRVAIARTILKAPPILVLDEATSALDTHTEREIQAALDTVSRGRTSLVIAHRLSTVVGADEIVVLEAGTIVERGTHGALLDKNGLYASMWERQREADEAEERLRIAQEEEYALAKAGEEADPDRDRDRDAAHEPDAERMSR</sequence>
<dbReference type="EMBL" id="JAOQNS010000012">
    <property type="protein sequence ID" value="MCW2309447.1"/>
    <property type="molecule type" value="Genomic_DNA"/>
</dbReference>
<feature type="transmembrane region" description="Helical" evidence="9">
    <location>
        <begin position="188"/>
        <end position="206"/>
    </location>
</feature>
<dbReference type="SUPFAM" id="SSF52540">
    <property type="entry name" value="P-loop containing nucleoside triphosphate hydrolases"/>
    <property type="match status" value="1"/>
</dbReference>
<keyword evidence="7 9" id="KW-0472">Membrane</keyword>
<keyword evidence="4" id="KW-0547">Nucleotide-binding</keyword>
<evidence type="ECO:0000259" key="11">
    <source>
        <dbReference type="PROSITE" id="PS50929"/>
    </source>
</evidence>
<dbReference type="InterPro" id="IPR039421">
    <property type="entry name" value="Type_1_exporter"/>
</dbReference>
<dbReference type="PROSITE" id="PS50929">
    <property type="entry name" value="ABC_TM1F"/>
    <property type="match status" value="1"/>
</dbReference>
<comment type="subcellular location">
    <subcellularLocation>
        <location evidence="1">Cell membrane</location>
        <topology evidence="1">Multi-pass membrane protein</topology>
    </subcellularLocation>
</comment>
<evidence type="ECO:0000256" key="4">
    <source>
        <dbReference type="ARBA" id="ARBA00022741"/>
    </source>
</evidence>
<dbReference type="SMART" id="SM00382">
    <property type="entry name" value="AAA"/>
    <property type="match status" value="1"/>
</dbReference>
<dbReference type="InterPro" id="IPR036640">
    <property type="entry name" value="ABC1_TM_sf"/>
</dbReference>
<name>A0ABT3HGD2_9HYPH</name>
<comment type="similarity">
    <text evidence="2">Belongs to the ABC transporter superfamily.</text>
</comment>
<evidence type="ECO:0000313" key="13">
    <source>
        <dbReference type="Proteomes" id="UP001209755"/>
    </source>
</evidence>
<keyword evidence="13" id="KW-1185">Reference proteome</keyword>
<gene>
    <name evidence="12" type="ORF">M2319_003801</name>
</gene>
<dbReference type="InterPro" id="IPR027417">
    <property type="entry name" value="P-loop_NTPase"/>
</dbReference>
<dbReference type="Gene3D" id="3.40.50.300">
    <property type="entry name" value="P-loop containing nucleotide triphosphate hydrolases"/>
    <property type="match status" value="1"/>
</dbReference>
<dbReference type="InterPro" id="IPR017871">
    <property type="entry name" value="ABC_transporter-like_CS"/>
</dbReference>
<dbReference type="CDD" id="cd03253">
    <property type="entry name" value="ABCC_ATM1_transporter"/>
    <property type="match status" value="1"/>
</dbReference>
<evidence type="ECO:0000259" key="10">
    <source>
        <dbReference type="PROSITE" id="PS50893"/>
    </source>
</evidence>
<feature type="region of interest" description="Disordered" evidence="8">
    <location>
        <begin position="616"/>
        <end position="650"/>
    </location>
</feature>
<evidence type="ECO:0000256" key="9">
    <source>
        <dbReference type="SAM" id="Phobius"/>
    </source>
</evidence>
<evidence type="ECO:0000256" key="1">
    <source>
        <dbReference type="ARBA" id="ARBA00004651"/>
    </source>
</evidence>